<evidence type="ECO:0000256" key="1">
    <source>
        <dbReference type="ARBA" id="ARBA00004167"/>
    </source>
</evidence>
<dbReference type="InterPro" id="IPR050174">
    <property type="entry name" value="Protocadherin/Cadherin-CA"/>
</dbReference>
<evidence type="ECO:0000256" key="6">
    <source>
        <dbReference type="PROSITE-ProRule" id="PRU00076"/>
    </source>
</evidence>
<protein>
    <submittedName>
        <fullName evidence="9">Uncharacterized protein</fullName>
    </submittedName>
</protein>
<sequence>MCLEILVHDFDCFVLNYGRVVIVAAVSQGVTEVKTMQIEVTVPNEYPPRFEHPVYRAEVHQTRTRPGYRVLQVRAQDPDPVPYNAEVYYRLEAGPESTRALKYLALDGITGEVTLNRTLSDVADAMIAFTVVAEDGGSPVKEDRARVEILVKTISDCLMNVCKHGSCEAREALPGLSLPVRPGLLRRRLRALRPVLREPVQDVRHLRQHQPRRVPLATASPVSPVATVPTSTRACSSLPACLHGGVCESNSSHTSPALCVDGYYGKTCHQYDPCFSSPCMHGARCLNESDEKFKLPMSSGVRR</sequence>
<comment type="caution">
    <text evidence="6">Lacks conserved residue(s) required for the propagation of feature annotation.</text>
</comment>
<evidence type="ECO:0000256" key="4">
    <source>
        <dbReference type="ARBA" id="ARBA00023180"/>
    </source>
</evidence>
<dbReference type="Pfam" id="PF00028">
    <property type="entry name" value="Cadherin"/>
    <property type="match status" value="1"/>
</dbReference>
<dbReference type="VEuPathDB" id="VectorBase:RSAN_051463"/>
<dbReference type="InterPro" id="IPR000742">
    <property type="entry name" value="EGF"/>
</dbReference>
<dbReference type="GO" id="GO:0001736">
    <property type="term" value="P:establishment of planar polarity"/>
    <property type="evidence" value="ECO:0007669"/>
    <property type="project" value="UniProtKB-ARBA"/>
</dbReference>
<feature type="domain" description="Cadherin" evidence="8">
    <location>
        <begin position="66"/>
        <end position="176"/>
    </location>
</feature>
<comment type="subcellular location">
    <subcellularLocation>
        <location evidence="1">Membrane</location>
        <topology evidence="1">Single-pass membrane protein</topology>
    </subcellularLocation>
</comment>
<evidence type="ECO:0000256" key="5">
    <source>
        <dbReference type="PROSITE-ProRule" id="PRU00043"/>
    </source>
</evidence>
<comment type="caution">
    <text evidence="9">The sequence shown here is derived from an EMBL/GenBank/DDBJ whole genome shotgun (WGS) entry which is preliminary data.</text>
</comment>
<keyword evidence="3" id="KW-1133">Transmembrane helix</keyword>
<dbReference type="PROSITE" id="PS50268">
    <property type="entry name" value="CADHERIN_2"/>
    <property type="match status" value="1"/>
</dbReference>
<gene>
    <name evidence="9" type="ORF">HPB52_011830</name>
</gene>
<keyword evidence="6" id="KW-0245">EGF-like domain</keyword>
<reference evidence="9" key="1">
    <citation type="journal article" date="2020" name="Cell">
        <title>Large-Scale Comparative Analyses of Tick Genomes Elucidate Their Genetic Diversity and Vector Capacities.</title>
        <authorList>
            <consortium name="Tick Genome and Microbiome Consortium (TIGMIC)"/>
            <person name="Jia N."/>
            <person name="Wang J."/>
            <person name="Shi W."/>
            <person name="Du L."/>
            <person name="Sun Y."/>
            <person name="Zhan W."/>
            <person name="Jiang J.F."/>
            <person name="Wang Q."/>
            <person name="Zhang B."/>
            <person name="Ji P."/>
            <person name="Bell-Sakyi L."/>
            <person name="Cui X.M."/>
            <person name="Yuan T.T."/>
            <person name="Jiang B.G."/>
            <person name="Yang W.F."/>
            <person name="Lam T.T."/>
            <person name="Chang Q.C."/>
            <person name="Ding S.J."/>
            <person name="Wang X.J."/>
            <person name="Zhu J.G."/>
            <person name="Ruan X.D."/>
            <person name="Zhao L."/>
            <person name="Wei J.T."/>
            <person name="Ye R.Z."/>
            <person name="Que T.C."/>
            <person name="Du C.H."/>
            <person name="Zhou Y.H."/>
            <person name="Cheng J.X."/>
            <person name="Dai P.F."/>
            <person name="Guo W.B."/>
            <person name="Han X.H."/>
            <person name="Huang E.J."/>
            <person name="Li L.F."/>
            <person name="Wei W."/>
            <person name="Gao Y.C."/>
            <person name="Liu J.Z."/>
            <person name="Shao H.Z."/>
            <person name="Wang X."/>
            <person name="Wang C.C."/>
            <person name="Yang T.C."/>
            <person name="Huo Q.B."/>
            <person name="Li W."/>
            <person name="Chen H.Y."/>
            <person name="Chen S.E."/>
            <person name="Zhou L.G."/>
            <person name="Ni X.B."/>
            <person name="Tian J.H."/>
            <person name="Sheng Y."/>
            <person name="Liu T."/>
            <person name="Pan Y.S."/>
            <person name="Xia L.Y."/>
            <person name="Li J."/>
            <person name="Zhao F."/>
            <person name="Cao W.C."/>
        </authorList>
    </citation>
    <scope>NUCLEOTIDE SEQUENCE</scope>
    <source>
        <strain evidence="9">Rsan-2018</strain>
    </source>
</reference>
<dbReference type="GO" id="GO:0005509">
    <property type="term" value="F:calcium ion binding"/>
    <property type="evidence" value="ECO:0007669"/>
    <property type="project" value="UniProtKB-UniRule"/>
</dbReference>
<accession>A0A9D4T7I6</accession>
<dbReference type="CDD" id="cd11304">
    <property type="entry name" value="Cadherin_repeat"/>
    <property type="match status" value="1"/>
</dbReference>
<dbReference type="Proteomes" id="UP000821837">
    <property type="component" value="Chromosome 10"/>
</dbReference>
<feature type="domain" description="EGF-like" evidence="7">
    <location>
        <begin position="231"/>
        <end position="269"/>
    </location>
</feature>
<dbReference type="PANTHER" id="PTHR24028">
    <property type="entry name" value="CADHERIN-87A"/>
    <property type="match status" value="1"/>
</dbReference>
<dbReference type="AlphaFoldDB" id="A0A9D4T7I6"/>
<dbReference type="PANTHER" id="PTHR24028:SF328">
    <property type="entry name" value="CADHERIN-3"/>
    <property type="match status" value="1"/>
</dbReference>
<dbReference type="InterPro" id="IPR002126">
    <property type="entry name" value="Cadherin-like_dom"/>
</dbReference>
<dbReference type="GO" id="GO:0005886">
    <property type="term" value="C:plasma membrane"/>
    <property type="evidence" value="ECO:0007669"/>
    <property type="project" value="TreeGrafter"/>
</dbReference>
<feature type="disulfide bond" evidence="6">
    <location>
        <begin position="259"/>
        <end position="268"/>
    </location>
</feature>
<dbReference type="GO" id="GO:0007163">
    <property type="term" value="P:establishment or maintenance of cell polarity"/>
    <property type="evidence" value="ECO:0007669"/>
    <property type="project" value="UniProtKB-ARBA"/>
</dbReference>
<keyword evidence="6" id="KW-1015">Disulfide bond</keyword>
<keyword evidence="2" id="KW-0812">Transmembrane</keyword>
<dbReference type="InterPro" id="IPR015919">
    <property type="entry name" value="Cadherin-like_sf"/>
</dbReference>
<dbReference type="EMBL" id="JABSTV010001246">
    <property type="protein sequence ID" value="KAH7976318.1"/>
    <property type="molecule type" value="Genomic_DNA"/>
</dbReference>
<dbReference type="SMART" id="SM00112">
    <property type="entry name" value="CA"/>
    <property type="match status" value="1"/>
</dbReference>
<dbReference type="PROSITE" id="PS50026">
    <property type="entry name" value="EGF_3"/>
    <property type="match status" value="1"/>
</dbReference>
<reference evidence="9" key="2">
    <citation type="submission" date="2021-09" db="EMBL/GenBank/DDBJ databases">
        <authorList>
            <person name="Jia N."/>
            <person name="Wang J."/>
            <person name="Shi W."/>
            <person name="Du L."/>
            <person name="Sun Y."/>
            <person name="Zhan W."/>
            <person name="Jiang J."/>
            <person name="Wang Q."/>
            <person name="Zhang B."/>
            <person name="Ji P."/>
            <person name="Sakyi L.B."/>
            <person name="Cui X."/>
            <person name="Yuan T."/>
            <person name="Jiang B."/>
            <person name="Yang W."/>
            <person name="Lam T.T.-Y."/>
            <person name="Chang Q."/>
            <person name="Ding S."/>
            <person name="Wang X."/>
            <person name="Zhu J."/>
            <person name="Ruan X."/>
            <person name="Zhao L."/>
            <person name="Wei J."/>
            <person name="Que T."/>
            <person name="Du C."/>
            <person name="Cheng J."/>
            <person name="Dai P."/>
            <person name="Han X."/>
            <person name="Huang E."/>
            <person name="Gao Y."/>
            <person name="Liu J."/>
            <person name="Shao H."/>
            <person name="Ye R."/>
            <person name="Li L."/>
            <person name="Wei W."/>
            <person name="Wang X."/>
            <person name="Wang C."/>
            <person name="Huo Q."/>
            <person name="Li W."/>
            <person name="Guo W."/>
            <person name="Chen H."/>
            <person name="Chen S."/>
            <person name="Zhou L."/>
            <person name="Zhou L."/>
            <person name="Ni X."/>
            <person name="Tian J."/>
            <person name="Zhou Y."/>
            <person name="Sheng Y."/>
            <person name="Liu T."/>
            <person name="Pan Y."/>
            <person name="Xia L."/>
            <person name="Li J."/>
            <person name="Zhao F."/>
            <person name="Cao W."/>
        </authorList>
    </citation>
    <scope>NUCLEOTIDE SEQUENCE</scope>
    <source>
        <strain evidence="9">Rsan-2018</strain>
        <tissue evidence="9">Larvae</tissue>
    </source>
</reference>
<name>A0A9D4T7I6_RHISA</name>
<keyword evidence="4" id="KW-0325">Glycoprotein</keyword>
<organism evidence="9 10">
    <name type="scientific">Rhipicephalus sanguineus</name>
    <name type="common">Brown dog tick</name>
    <name type="synonym">Ixodes sanguineus</name>
    <dbReference type="NCBI Taxonomy" id="34632"/>
    <lineage>
        <taxon>Eukaryota</taxon>
        <taxon>Metazoa</taxon>
        <taxon>Ecdysozoa</taxon>
        <taxon>Arthropoda</taxon>
        <taxon>Chelicerata</taxon>
        <taxon>Arachnida</taxon>
        <taxon>Acari</taxon>
        <taxon>Parasitiformes</taxon>
        <taxon>Ixodida</taxon>
        <taxon>Ixodoidea</taxon>
        <taxon>Ixodidae</taxon>
        <taxon>Rhipicephalinae</taxon>
        <taxon>Rhipicephalus</taxon>
        <taxon>Rhipicephalus</taxon>
    </lineage>
</organism>
<dbReference type="SUPFAM" id="SSF49313">
    <property type="entry name" value="Cadherin-like"/>
    <property type="match status" value="1"/>
</dbReference>
<evidence type="ECO:0000256" key="3">
    <source>
        <dbReference type="ARBA" id="ARBA00022989"/>
    </source>
</evidence>
<keyword evidence="5" id="KW-0106">Calcium</keyword>
<evidence type="ECO:0000256" key="2">
    <source>
        <dbReference type="ARBA" id="ARBA00022692"/>
    </source>
</evidence>
<proteinExistence type="predicted"/>
<keyword evidence="10" id="KW-1185">Reference proteome</keyword>
<keyword evidence="3" id="KW-0472">Membrane</keyword>
<evidence type="ECO:0000259" key="7">
    <source>
        <dbReference type="PROSITE" id="PS50026"/>
    </source>
</evidence>
<dbReference type="Gene3D" id="2.60.40.60">
    <property type="entry name" value="Cadherins"/>
    <property type="match status" value="1"/>
</dbReference>
<evidence type="ECO:0000313" key="10">
    <source>
        <dbReference type="Proteomes" id="UP000821837"/>
    </source>
</evidence>
<evidence type="ECO:0000259" key="8">
    <source>
        <dbReference type="PROSITE" id="PS50268"/>
    </source>
</evidence>
<dbReference type="GO" id="GO:0007156">
    <property type="term" value="P:homophilic cell adhesion via plasma membrane adhesion molecules"/>
    <property type="evidence" value="ECO:0007669"/>
    <property type="project" value="InterPro"/>
</dbReference>
<evidence type="ECO:0000313" key="9">
    <source>
        <dbReference type="EMBL" id="KAH7976318.1"/>
    </source>
</evidence>
<dbReference type="Gene3D" id="2.10.25.10">
    <property type="entry name" value="Laminin"/>
    <property type="match status" value="1"/>
</dbReference>